<dbReference type="PANTHER" id="PTHR37326:SF1">
    <property type="entry name" value="BLL3975 PROTEIN"/>
    <property type="match status" value="1"/>
</dbReference>
<keyword evidence="2" id="KW-0479">Metal-binding</keyword>
<reference evidence="6" key="1">
    <citation type="submission" date="2022-07" db="EMBL/GenBank/DDBJ databases">
        <title>Ectorhizobium quercum gen.nov., sp. nov.</title>
        <authorList>
            <person name="Ma T."/>
            <person name="Li Y."/>
        </authorList>
    </citation>
    <scope>NUCLEOTIDE SEQUENCE</scope>
    <source>
        <strain evidence="6">BDR2-2</strain>
    </source>
</reference>
<proteinExistence type="predicted"/>
<dbReference type="Gene3D" id="3.40.630.10">
    <property type="entry name" value="Zn peptidases"/>
    <property type="match status" value="2"/>
</dbReference>
<sequence length="351" mass="37436">MDVSDLVIDGDTPGVAWRLPVFRFSGTVPAAPSVYIQAALHAGELPGTALAHFLLGALAEAEARGAIRGDITVVPHANPIGLAQSHFGEMQGRFDLGSRTNFNRDFPLVPLSGRDGLLENLGTFSAVERLKRHVLHTALGADLVLDLHCDDESLQYAYLHSVFWPGAADLAEALDMDAVFLSDGASTAFEEAVAHAFRMDAPHDGLPAGRLAVTVELRGLADVDRDTAKRDAAGLLRFLAMRGVVAAEAGSPHSFDGPVLPLDWVEMIRAPEAGTVLFHRRVGDRVKAGDGLATIIARPGFADGEVTLHAPQDGLVVTRVSRRYVRRNGDLMKIACAGPSARQRPPGTLED</sequence>
<gene>
    <name evidence="6" type="ORF">NOF55_01100</name>
</gene>
<feature type="domain" description="Succinylglutamate desuccinylase/Aspartoacylase catalytic" evidence="5">
    <location>
        <begin position="31"/>
        <end position="241"/>
    </location>
</feature>
<keyword evidence="4" id="KW-0862">Zinc</keyword>
<protein>
    <submittedName>
        <fullName evidence="6">Succinylglutamate desuccinylase/aspartoacylase family protein</fullName>
    </submittedName>
</protein>
<dbReference type="GO" id="GO:0016788">
    <property type="term" value="F:hydrolase activity, acting on ester bonds"/>
    <property type="evidence" value="ECO:0007669"/>
    <property type="project" value="InterPro"/>
</dbReference>
<dbReference type="Pfam" id="PF24827">
    <property type="entry name" value="AstE_AspA_cat"/>
    <property type="match status" value="1"/>
</dbReference>
<dbReference type="GO" id="GO:0046872">
    <property type="term" value="F:metal ion binding"/>
    <property type="evidence" value="ECO:0007669"/>
    <property type="project" value="UniProtKB-KW"/>
</dbReference>
<comment type="cofactor">
    <cofactor evidence="1">
        <name>Zn(2+)</name>
        <dbReference type="ChEBI" id="CHEBI:29105"/>
    </cofactor>
</comment>
<dbReference type="AlphaFoldDB" id="A0AAE3MXX6"/>
<name>A0AAE3MXX6_9HYPH</name>
<dbReference type="EMBL" id="JANFPI010000001">
    <property type="protein sequence ID" value="MCX8995700.1"/>
    <property type="molecule type" value="Genomic_DNA"/>
</dbReference>
<organism evidence="6 7">
    <name type="scientific">Ectorhizobium quercum</name>
    <dbReference type="NCBI Taxonomy" id="2965071"/>
    <lineage>
        <taxon>Bacteria</taxon>
        <taxon>Pseudomonadati</taxon>
        <taxon>Pseudomonadota</taxon>
        <taxon>Alphaproteobacteria</taxon>
        <taxon>Hyphomicrobiales</taxon>
        <taxon>Rhizobiaceae</taxon>
        <taxon>Ectorhizobium</taxon>
    </lineage>
</organism>
<dbReference type="InterPro" id="IPR055438">
    <property type="entry name" value="AstE_AspA_cat"/>
</dbReference>
<evidence type="ECO:0000256" key="3">
    <source>
        <dbReference type="ARBA" id="ARBA00022801"/>
    </source>
</evidence>
<keyword evidence="7" id="KW-1185">Reference proteome</keyword>
<dbReference type="Proteomes" id="UP001208771">
    <property type="component" value="Unassembled WGS sequence"/>
</dbReference>
<dbReference type="RefSeq" id="WP_306409472.1">
    <property type="nucleotide sequence ID" value="NZ_JANFPI010000001.1"/>
</dbReference>
<evidence type="ECO:0000313" key="7">
    <source>
        <dbReference type="Proteomes" id="UP001208771"/>
    </source>
</evidence>
<evidence type="ECO:0000313" key="6">
    <source>
        <dbReference type="EMBL" id="MCX8995700.1"/>
    </source>
</evidence>
<evidence type="ECO:0000256" key="4">
    <source>
        <dbReference type="ARBA" id="ARBA00022833"/>
    </source>
</evidence>
<evidence type="ECO:0000259" key="5">
    <source>
        <dbReference type="Pfam" id="PF24827"/>
    </source>
</evidence>
<accession>A0AAE3MXX6</accession>
<dbReference type="InterPro" id="IPR053138">
    <property type="entry name" value="N-alpha-Ac-DABA_deacetylase"/>
</dbReference>
<evidence type="ECO:0000256" key="1">
    <source>
        <dbReference type="ARBA" id="ARBA00001947"/>
    </source>
</evidence>
<comment type="caution">
    <text evidence="6">The sequence shown here is derived from an EMBL/GenBank/DDBJ whole genome shotgun (WGS) entry which is preliminary data.</text>
</comment>
<dbReference type="PANTHER" id="PTHR37326">
    <property type="entry name" value="BLL3975 PROTEIN"/>
    <property type="match status" value="1"/>
</dbReference>
<dbReference type="SUPFAM" id="SSF53187">
    <property type="entry name" value="Zn-dependent exopeptidases"/>
    <property type="match status" value="1"/>
</dbReference>
<evidence type="ECO:0000256" key="2">
    <source>
        <dbReference type="ARBA" id="ARBA00022723"/>
    </source>
</evidence>
<keyword evidence="3" id="KW-0378">Hydrolase</keyword>